<dbReference type="AlphaFoldDB" id="A0A1L9RZX9"/>
<dbReference type="Proteomes" id="UP000184383">
    <property type="component" value="Unassembled WGS sequence"/>
</dbReference>
<dbReference type="OrthoDB" id="3004402at2759"/>
<sequence length="74" mass="8608">MGLANDVASWEKEKRTYDTAKVLHVIAVQVIKEFSNLTSYEAAMKIACASQQQREVYLDAEVDRLMKRLYLRRN</sequence>
<dbReference type="GeneID" id="63749735"/>
<gene>
    <name evidence="1" type="ORF">ASPWEDRAFT_33894</name>
</gene>
<dbReference type="VEuPathDB" id="FungiDB:ASPWEDRAFT_33894"/>
<name>A0A1L9RZX9_ASPWE</name>
<organism evidence="1 2">
    <name type="scientific">Aspergillus wentii DTO 134E9</name>
    <dbReference type="NCBI Taxonomy" id="1073089"/>
    <lineage>
        <taxon>Eukaryota</taxon>
        <taxon>Fungi</taxon>
        <taxon>Dikarya</taxon>
        <taxon>Ascomycota</taxon>
        <taxon>Pezizomycotina</taxon>
        <taxon>Eurotiomycetes</taxon>
        <taxon>Eurotiomycetidae</taxon>
        <taxon>Eurotiales</taxon>
        <taxon>Aspergillaceae</taxon>
        <taxon>Aspergillus</taxon>
        <taxon>Aspergillus subgen. Cremei</taxon>
    </lineage>
</organism>
<dbReference type="RefSeq" id="XP_040694158.1">
    <property type="nucleotide sequence ID" value="XM_040833887.1"/>
</dbReference>
<protein>
    <submittedName>
        <fullName evidence="1">Uncharacterized protein</fullName>
    </submittedName>
</protein>
<dbReference type="InterPro" id="IPR008949">
    <property type="entry name" value="Isoprenoid_synthase_dom_sf"/>
</dbReference>
<evidence type="ECO:0000313" key="2">
    <source>
        <dbReference type="Proteomes" id="UP000184383"/>
    </source>
</evidence>
<proteinExistence type="predicted"/>
<evidence type="ECO:0000313" key="1">
    <source>
        <dbReference type="EMBL" id="OJJ40482.1"/>
    </source>
</evidence>
<accession>A0A1L9RZX9</accession>
<reference evidence="2" key="1">
    <citation type="journal article" date="2017" name="Genome Biol.">
        <title>Comparative genomics reveals high biological diversity and specific adaptations in the industrially and medically important fungal genus Aspergillus.</title>
        <authorList>
            <person name="de Vries R.P."/>
            <person name="Riley R."/>
            <person name="Wiebenga A."/>
            <person name="Aguilar-Osorio G."/>
            <person name="Amillis S."/>
            <person name="Uchima C.A."/>
            <person name="Anderluh G."/>
            <person name="Asadollahi M."/>
            <person name="Askin M."/>
            <person name="Barry K."/>
            <person name="Battaglia E."/>
            <person name="Bayram O."/>
            <person name="Benocci T."/>
            <person name="Braus-Stromeyer S.A."/>
            <person name="Caldana C."/>
            <person name="Canovas D."/>
            <person name="Cerqueira G.C."/>
            <person name="Chen F."/>
            <person name="Chen W."/>
            <person name="Choi C."/>
            <person name="Clum A."/>
            <person name="Dos Santos R.A."/>
            <person name="Damasio A.R."/>
            <person name="Diallinas G."/>
            <person name="Emri T."/>
            <person name="Fekete E."/>
            <person name="Flipphi M."/>
            <person name="Freyberg S."/>
            <person name="Gallo A."/>
            <person name="Gournas C."/>
            <person name="Habgood R."/>
            <person name="Hainaut M."/>
            <person name="Harispe M.L."/>
            <person name="Henrissat B."/>
            <person name="Hilden K.S."/>
            <person name="Hope R."/>
            <person name="Hossain A."/>
            <person name="Karabika E."/>
            <person name="Karaffa L."/>
            <person name="Karanyi Z."/>
            <person name="Krasevec N."/>
            <person name="Kuo A."/>
            <person name="Kusch H."/>
            <person name="LaButti K."/>
            <person name="Lagendijk E.L."/>
            <person name="Lapidus A."/>
            <person name="Levasseur A."/>
            <person name="Lindquist E."/>
            <person name="Lipzen A."/>
            <person name="Logrieco A.F."/>
            <person name="MacCabe A."/>
            <person name="Maekelae M.R."/>
            <person name="Malavazi I."/>
            <person name="Melin P."/>
            <person name="Meyer V."/>
            <person name="Mielnichuk N."/>
            <person name="Miskei M."/>
            <person name="Molnar A.P."/>
            <person name="Mule G."/>
            <person name="Ngan C.Y."/>
            <person name="Orejas M."/>
            <person name="Orosz E."/>
            <person name="Ouedraogo J.P."/>
            <person name="Overkamp K.M."/>
            <person name="Park H.-S."/>
            <person name="Perrone G."/>
            <person name="Piumi F."/>
            <person name="Punt P.J."/>
            <person name="Ram A.F."/>
            <person name="Ramon A."/>
            <person name="Rauscher S."/>
            <person name="Record E."/>
            <person name="Riano-Pachon D.M."/>
            <person name="Robert V."/>
            <person name="Roehrig J."/>
            <person name="Ruller R."/>
            <person name="Salamov A."/>
            <person name="Salih N.S."/>
            <person name="Samson R.A."/>
            <person name="Sandor E."/>
            <person name="Sanguinetti M."/>
            <person name="Schuetze T."/>
            <person name="Sepcic K."/>
            <person name="Shelest E."/>
            <person name="Sherlock G."/>
            <person name="Sophianopoulou V."/>
            <person name="Squina F.M."/>
            <person name="Sun H."/>
            <person name="Susca A."/>
            <person name="Todd R.B."/>
            <person name="Tsang A."/>
            <person name="Unkles S.E."/>
            <person name="van de Wiele N."/>
            <person name="van Rossen-Uffink D."/>
            <person name="Oliveira J.V."/>
            <person name="Vesth T.C."/>
            <person name="Visser J."/>
            <person name="Yu J.-H."/>
            <person name="Zhou M."/>
            <person name="Andersen M.R."/>
            <person name="Archer D.B."/>
            <person name="Baker S.E."/>
            <person name="Benoit I."/>
            <person name="Brakhage A.A."/>
            <person name="Braus G.H."/>
            <person name="Fischer R."/>
            <person name="Frisvad J.C."/>
            <person name="Goldman G.H."/>
            <person name="Houbraken J."/>
            <person name="Oakley B."/>
            <person name="Pocsi I."/>
            <person name="Scazzocchio C."/>
            <person name="Seiboth B."/>
            <person name="vanKuyk P.A."/>
            <person name="Wortman J."/>
            <person name="Dyer P.S."/>
            <person name="Grigoriev I.V."/>
        </authorList>
    </citation>
    <scope>NUCLEOTIDE SEQUENCE [LARGE SCALE GENOMIC DNA]</scope>
    <source>
        <strain evidence="2">DTO 134E9</strain>
    </source>
</reference>
<dbReference type="Gene3D" id="1.10.600.10">
    <property type="entry name" value="Farnesyl Diphosphate Synthase"/>
    <property type="match status" value="1"/>
</dbReference>
<dbReference type="EMBL" id="KV878209">
    <property type="protein sequence ID" value="OJJ40482.1"/>
    <property type="molecule type" value="Genomic_DNA"/>
</dbReference>
<keyword evidence="2" id="KW-1185">Reference proteome</keyword>